<dbReference type="Proteomes" id="UP000325579">
    <property type="component" value="Unassembled WGS sequence"/>
</dbReference>
<dbReference type="RefSeq" id="XP_031942832.1">
    <property type="nucleotide sequence ID" value="XM_032086863.1"/>
</dbReference>
<keyword evidence="3" id="KW-0560">Oxidoreductase</keyword>
<accession>A0A5N7DHL1</accession>
<reference evidence="5 6" key="1">
    <citation type="submission" date="2019-04" db="EMBL/GenBank/DDBJ databases">
        <authorList>
            <consortium name="DOE Joint Genome Institute"/>
            <person name="Mondo S."/>
            <person name="Kjaerbolling I."/>
            <person name="Vesth T."/>
            <person name="Frisvad J.C."/>
            <person name="Nybo J.L."/>
            <person name="Theobald S."/>
            <person name="Kildgaard S."/>
            <person name="Isbrandt T."/>
            <person name="Kuo A."/>
            <person name="Sato A."/>
            <person name="Lyhne E.K."/>
            <person name="Kogle M.E."/>
            <person name="Wiebenga A."/>
            <person name="Kun R.S."/>
            <person name="Lubbers R.J."/>
            <person name="Makela M.R."/>
            <person name="Barry K."/>
            <person name="Chovatia M."/>
            <person name="Clum A."/>
            <person name="Daum C."/>
            <person name="Haridas S."/>
            <person name="He G."/>
            <person name="LaButti K."/>
            <person name="Lipzen A."/>
            <person name="Riley R."/>
            <person name="Salamov A."/>
            <person name="Simmons B.A."/>
            <person name="Magnuson J.K."/>
            <person name="Henrissat B."/>
            <person name="Mortensen U.H."/>
            <person name="Larsen T.O."/>
            <person name="Devries R.P."/>
            <person name="Grigoriev I.V."/>
            <person name="Machida M."/>
            <person name="Baker S.E."/>
            <person name="Andersen M.R."/>
            <person name="Cantor M.N."/>
            <person name="Hua S.X."/>
        </authorList>
    </citation>
    <scope>NUCLEOTIDE SEQUENCE [LARGE SCALE GENOMIC DNA]</scope>
    <source>
        <strain evidence="5 6">CBS 119388</strain>
    </source>
</reference>
<evidence type="ECO:0000313" key="6">
    <source>
        <dbReference type="Proteomes" id="UP000325579"/>
    </source>
</evidence>
<dbReference type="Gene3D" id="3.90.25.10">
    <property type="entry name" value="UDP-galactose 4-epimerase, domain 1"/>
    <property type="match status" value="1"/>
</dbReference>
<dbReference type="SUPFAM" id="SSF51735">
    <property type="entry name" value="NAD(P)-binding Rossmann-fold domains"/>
    <property type="match status" value="1"/>
</dbReference>
<gene>
    <name evidence="5" type="ORF">BDV37DRAFT_281648</name>
</gene>
<comment type="similarity">
    <text evidence="1">Belongs to the NmrA-type oxidoreductase family. Isoflavone reductase subfamily.</text>
</comment>
<dbReference type="InterPro" id="IPR036291">
    <property type="entry name" value="NAD(P)-bd_dom_sf"/>
</dbReference>
<dbReference type="GeneID" id="43671554"/>
<proteinExistence type="inferred from homology"/>
<dbReference type="Gene3D" id="3.40.50.720">
    <property type="entry name" value="NAD(P)-binding Rossmann-like Domain"/>
    <property type="match status" value="1"/>
</dbReference>
<protein>
    <recommendedName>
        <fullName evidence="4">NmrA-like domain-containing protein</fullName>
    </recommendedName>
</protein>
<evidence type="ECO:0000256" key="2">
    <source>
        <dbReference type="ARBA" id="ARBA00022857"/>
    </source>
</evidence>
<dbReference type="PANTHER" id="PTHR47706:SF4">
    <property type="entry name" value="NMRA-LIKE DOMAIN-CONTAINING PROTEIN"/>
    <property type="match status" value="1"/>
</dbReference>
<dbReference type="InterPro" id="IPR008030">
    <property type="entry name" value="NmrA-like"/>
</dbReference>
<keyword evidence="6" id="KW-1185">Reference proteome</keyword>
<keyword evidence="2" id="KW-0521">NADP</keyword>
<evidence type="ECO:0000313" key="5">
    <source>
        <dbReference type="EMBL" id="KAE8405513.1"/>
    </source>
</evidence>
<dbReference type="PANTHER" id="PTHR47706">
    <property type="entry name" value="NMRA-LIKE FAMILY PROTEIN"/>
    <property type="match status" value="1"/>
</dbReference>
<name>A0A5N7DHL1_9EURO</name>
<organism evidence="5 6">
    <name type="scientific">Aspergillus pseudonomiae</name>
    <dbReference type="NCBI Taxonomy" id="1506151"/>
    <lineage>
        <taxon>Eukaryota</taxon>
        <taxon>Fungi</taxon>
        <taxon>Dikarya</taxon>
        <taxon>Ascomycota</taxon>
        <taxon>Pezizomycotina</taxon>
        <taxon>Eurotiomycetes</taxon>
        <taxon>Eurotiomycetidae</taxon>
        <taxon>Eurotiales</taxon>
        <taxon>Aspergillaceae</taxon>
        <taxon>Aspergillus</taxon>
        <taxon>Aspergillus subgen. Circumdati</taxon>
    </lineage>
</organism>
<evidence type="ECO:0000256" key="1">
    <source>
        <dbReference type="ARBA" id="ARBA00005725"/>
    </source>
</evidence>
<dbReference type="InterPro" id="IPR051609">
    <property type="entry name" value="NmrA/Isoflavone_reductase-like"/>
</dbReference>
<dbReference type="GO" id="GO:0016491">
    <property type="term" value="F:oxidoreductase activity"/>
    <property type="evidence" value="ECO:0007669"/>
    <property type="project" value="UniProtKB-KW"/>
</dbReference>
<dbReference type="Pfam" id="PF05368">
    <property type="entry name" value="NmrA"/>
    <property type="match status" value="1"/>
</dbReference>
<dbReference type="OrthoDB" id="10000533at2759"/>
<evidence type="ECO:0000256" key="3">
    <source>
        <dbReference type="ARBA" id="ARBA00023002"/>
    </source>
</evidence>
<sequence>MATIAVAGGTDGLGLTIVEALAVHGGHDVVILSRKSGAELERKLPFRLIAVDYSDDNSLVDILELNNIGTVITTINVLGNSLPERNLVRAAEKSSKTTRLIPSTISPSQSGSRRSAVYADTSLLAKTKFEVIEELRKTSLMYTSIICGWFVDYYGTPLLQSHAHRYPIFIDIANKQAAILGSGNELVAFTRLIDIARYVVRALDLSSWPKESYIIGDRVILRKFVELAEAARGSKFQVTYDSREDLEAGWLTDLPCYSALYNAFGKEAASALLEEIGGWIAAGELDVKPPFSLNEAFPDIKPMTVKEYLDLSWRV</sequence>
<feature type="domain" description="NmrA-like" evidence="4">
    <location>
        <begin position="3"/>
        <end position="309"/>
    </location>
</feature>
<evidence type="ECO:0000259" key="4">
    <source>
        <dbReference type="Pfam" id="PF05368"/>
    </source>
</evidence>
<dbReference type="AlphaFoldDB" id="A0A5N7DHL1"/>
<dbReference type="EMBL" id="ML736759">
    <property type="protein sequence ID" value="KAE8405513.1"/>
    <property type="molecule type" value="Genomic_DNA"/>
</dbReference>